<sequence length="449" mass="49455">MTAAILINFYALAGALRSKTPLPPYLPSGRAARIRLISQIRSHLAHARPHLDDSSTYPLPDDDSSSSGSDSDDEDSAMGRHGRRERETASTLPSGASEWSFQNPRSQPANLFAQAKPRKSPRPRAAPTTPSVNGSPSTLSHRLERDSEATDVASPQRSLLRARPSGVPRNSSWNSSTQDTLAPPTSRRSFETRLSTVNEPEKAAVSGGDEIIPSSHLQDSGERTGNHNDSNQSLDQSSTSQPQSQTQSRHHHRRRRSTLAPTDNQYHLGGGIHHDPHRKYNQYVPTQHSHLVPPDHHQVDGAGRVRSPLASFDEGNESEDEDEWLSMHTRRTSRTLDQTLTHRYPGDEGGGEEQSFETSAHVSQGPLGSGPEPSQHFPPPLKEVTPASGKPPGKSQRPPRKYMLSTFYWYAYSAALEEVIEELENIVILVKSLVGENDVLHELLDSPGW</sequence>
<feature type="compositionally biased region" description="Basic residues" evidence="5">
    <location>
        <begin position="248"/>
        <end position="257"/>
    </location>
</feature>
<dbReference type="Proteomes" id="UP000268162">
    <property type="component" value="Unassembled WGS sequence"/>
</dbReference>
<reference evidence="7" key="1">
    <citation type="journal article" date="2018" name="Nat. Microbiol.">
        <title>Leveraging single-cell genomics to expand the fungal tree of life.</title>
        <authorList>
            <person name="Ahrendt S.R."/>
            <person name="Quandt C.A."/>
            <person name="Ciobanu D."/>
            <person name="Clum A."/>
            <person name="Salamov A."/>
            <person name="Andreopoulos B."/>
            <person name="Cheng J.F."/>
            <person name="Woyke T."/>
            <person name="Pelin A."/>
            <person name="Henrissat B."/>
            <person name="Reynolds N.K."/>
            <person name="Benny G.L."/>
            <person name="Smith M.E."/>
            <person name="James T.Y."/>
            <person name="Grigoriev I.V."/>
        </authorList>
    </citation>
    <scope>NUCLEOTIDE SEQUENCE [LARGE SCALE GENOMIC DNA]</scope>
    <source>
        <strain evidence="7">RSA 468</strain>
    </source>
</reference>
<keyword evidence="3" id="KW-1133">Transmembrane helix</keyword>
<comment type="subcellular location">
    <subcellularLocation>
        <location evidence="1">Membrane</location>
        <topology evidence="1">Multi-pass membrane protein</topology>
    </subcellularLocation>
</comment>
<evidence type="ECO:0000256" key="1">
    <source>
        <dbReference type="ARBA" id="ARBA00004141"/>
    </source>
</evidence>
<dbReference type="PANTHER" id="PTHR47804:SF3">
    <property type="entry name" value="PROTEIN BRE4"/>
    <property type="match status" value="1"/>
</dbReference>
<dbReference type="AlphaFoldDB" id="A0A4P9ZL22"/>
<feature type="region of interest" description="Disordered" evidence="5">
    <location>
        <begin position="47"/>
        <end position="279"/>
    </location>
</feature>
<keyword evidence="4" id="KW-0472">Membrane</keyword>
<dbReference type="GO" id="GO:0016020">
    <property type="term" value="C:membrane"/>
    <property type="evidence" value="ECO:0007669"/>
    <property type="project" value="UniProtKB-SubCell"/>
</dbReference>
<gene>
    <name evidence="6" type="ORF">BJ085DRAFT_39803</name>
</gene>
<name>A0A4P9ZL22_9FUNG</name>
<feature type="compositionally biased region" description="Polar residues" evidence="5">
    <location>
        <begin position="89"/>
        <end position="109"/>
    </location>
</feature>
<feature type="compositionally biased region" description="Acidic residues" evidence="5">
    <location>
        <begin position="60"/>
        <end position="76"/>
    </location>
</feature>
<evidence type="ECO:0000256" key="5">
    <source>
        <dbReference type="SAM" id="MobiDB-lite"/>
    </source>
</evidence>
<evidence type="ECO:0000256" key="2">
    <source>
        <dbReference type="ARBA" id="ARBA00022692"/>
    </source>
</evidence>
<protein>
    <submittedName>
        <fullName evidence="6">Uncharacterized protein</fullName>
    </submittedName>
</protein>
<dbReference type="PANTHER" id="PTHR47804">
    <property type="entry name" value="60S RIBOSOMAL PROTEIN L19"/>
    <property type="match status" value="1"/>
</dbReference>
<evidence type="ECO:0000313" key="6">
    <source>
        <dbReference type="EMBL" id="RKP33768.1"/>
    </source>
</evidence>
<keyword evidence="7" id="KW-1185">Reference proteome</keyword>
<keyword evidence="2" id="KW-0812">Transmembrane</keyword>
<dbReference type="InterPro" id="IPR052430">
    <property type="entry name" value="IVT-Associated"/>
</dbReference>
<feature type="compositionally biased region" description="Polar residues" evidence="5">
    <location>
        <begin position="168"/>
        <end position="180"/>
    </location>
</feature>
<feature type="region of interest" description="Disordered" evidence="5">
    <location>
        <begin position="307"/>
        <end position="398"/>
    </location>
</feature>
<proteinExistence type="predicted"/>
<evidence type="ECO:0000256" key="3">
    <source>
        <dbReference type="ARBA" id="ARBA00022989"/>
    </source>
</evidence>
<feature type="compositionally biased region" description="Low complexity" evidence="5">
    <location>
        <begin position="236"/>
        <end position="247"/>
    </location>
</feature>
<organism evidence="6 7">
    <name type="scientific">Dimargaris cristalligena</name>
    <dbReference type="NCBI Taxonomy" id="215637"/>
    <lineage>
        <taxon>Eukaryota</taxon>
        <taxon>Fungi</taxon>
        <taxon>Fungi incertae sedis</taxon>
        <taxon>Zoopagomycota</taxon>
        <taxon>Kickxellomycotina</taxon>
        <taxon>Dimargaritomycetes</taxon>
        <taxon>Dimargaritales</taxon>
        <taxon>Dimargaritaceae</taxon>
        <taxon>Dimargaris</taxon>
    </lineage>
</organism>
<evidence type="ECO:0000313" key="7">
    <source>
        <dbReference type="Proteomes" id="UP000268162"/>
    </source>
</evidence>
<accession>A0A4P9ZL22</accession>
<feature type="compositionally biased region" description="Acidic residues" evidence="5">
    <location>
        <begin position="314"/>
        <end position="324"/>
    </location>
</feature>
<dbReference type="EMBL" id="ML003573">
    <property type="protein sequence ID" value="RKP33768.1"/>
    <property type="molecule type" value="Genomic_DNA"/>
</dbReference>
<evidence type="ECO:0000256" key="4">
    <source>
        <dbReference type="ARBA" id="ARBA00023136"/>
    </source>
</evidence>